<evidence type="ECO:0000256" key="2">
    <source>
        <dbReference type="ARBA" id="ARBA00022630"/>
    </source>
</evidence>
<organism evidence="8 9">
    <name type="scientific">Hirsutella rhossiliensis</name>
    <dbReference type="NCBI Taxonomy" id="111463"/>
    <lineage>
        <taxon>Eukaryota</taxon>
        <taxon>Fungi</taxon>
        <taxon>Dikarya</taxon>
        <taxon>Ascomycota</taxon>
        <taxon>Pezizomycotina</taxon>
        <taxon>Sordariomycetes</taxon>
        <taxon>Hypocreomycetidae</taxon>
        <taxon>Hypocreales</taxon>
        <taxon>Ophiocordycipitaceae</taxon>
        <taxon>Hirsutella</taxon>
    </lineage>
</organism>
<dbReference type="GO" id="GO:0071949">
    <property type="term" value="F:FAD binding"/>
    <property type="evidence" value="ECO:0007669"/>
    <property type="project" value="InterPro"/>
</dbReference>
<dbReference type="Gene3D" id="3.30.9.10">
    <property type="entry name" value="D-Amino Acid Oxidase, subunit A, domain 2"/>
    <property type="match status" value="1"/>
</dbReference>
<proteinExistence type="inferred from homology"/>
<feature type="domain" description="Phenol hydroxylase-like C-terminal dimerisation" evidence="7">
    <location>
        <begin position="392"/>
        <end position="593"/>
    </location>
</feature>
<gene>
    <name evidence="8" type="ORF">HRG_06317</name>
</gene>
<evidence type="ECO:0000256" key="4">
    <source>
        <dbReference type="ARBA" id="ARBA00023002"/>
    </source>
</evidence>
<dbReference type="InterPro" id="IPR036188">
    <property type="entry name" value="FAD/NAD-bd_sf"/>
</dbReference>
<dbReference type="CDD" id="cd02979">
    <property type="entry name" value="PHOX_C"/>
    <property type="match status" value="1"/>
</dbReference>
<dbReference type="SUPFAM" id="SSF51905">
    <property type="entry name" value="FAD/NAD(P)-binding domain"/>
    <property type="match status" value="1"/>
</dbReference>
<dbReference type="InterPro" id="IPR002938">
    <property type="entry name" value="FAD-bd"/>
</dbReference>
<dbReference type="Pfam" id="PF01494">
    <property type="entry name" value="FAD_binding_3"/>
    <property type="match status" value="1"/>
</dbReference>
<evidence type="ECO:0000259" key="6">
    <source>
        <dbReference type="Pfam" id="PF01494"/>
    </source>
</evidence>
<keyword evidence="9" id="KW-1185">Reference proteome</keyword>
<dbReference type="SUPFAM" id="SSF52833">
    <property type="entry name" value="Thioredoxin-like"/>
    <property type="match status" value="1"/>
</dbReference>
<dbReference type="Proteomes" id="UP000824596">
    <property type="component" value="Unassembled WGS sequence"/>
</dbReference>
<dbReference type="InterPro" id="IPR012941">
    <property type="entry name" value="Phe_hydrox_C_dim_dom"/>
</dbReference>
<keyword evidence="2" id="KW-0285">Flavoprotein</keyword>
<feature type="domain" description="FAD-binding" evidence="6">
    <location>
        <begin position="1"/>
        <end position="347"/>
    </location>
</feature>
<dbReference type="GO" id="GO:0016709">
    <property type="term" value="F:oxidoreductase activity, acting on paired donors, with incorporation or reduction of molecular oxygen, NAD(P)H as one donor, and incorporation of one atom of oxygen"/>
    <property type="evidence" value="ECO:0007669"/>
    <property type="project" value="UniProtKB-ARBA"/>
</dbReference>
<dbReference type="EMBL" id="JAIZPD010000006">
    <property type="protein sequence ID" value="KAH0962215.1"/>
    <property type="molecule type" value="Genomic_DNA"/>
</dbReference>
<keyword evidence="4" id="KW-0560">Oxidoreductase</keyword>
<comment type="similarity">
    <text evidence="1">Belongs to the PheA/TfdB FAD monooxygenase family.</text>
</comment>
<dbReference type="PANTHER" id="PTHR43004">
    <property type="entry name" value="TRK SYSTEM POTASSIUM UPTAKE PROTEIN"/>
    <property type="match status" value="1"/>
</dbReference>
<dbReference type="SUPFAM" id="SSF54373">
    <property type="entry name" value="FAD-linked reductases, C-terminal domain"/>
    <property type="match status" value="1"/>
</dbReference>
<dbReference type="InterPro" id="IPR050641">
    <property type="entry name" value="RIFMO-like"/>
</dbReference>
<evidence type="ECO:0000256" key="3">
    <source>
        <dbReference type="ARBA" id="ARBA00022827"/>
    </source>
</evidence>
<name>A0A9P8MVU8_9HYPO</name>
<dbReference type="PRINTS" id="PR00420">
    <property type="entry name" value="RNGMNOXGNASE"/>
</dbReference>
<evidence type="ECO:0000313" key="8">
    <source>
        <dbReference type="EMBL" id="KAH0962215.1"/>
    </source>
</evidence>
<dbReference type="InterPro" id="IPR038220">
    <property type="entry name" value="PHOX_C_sf"/>
</dbReference>
<dbReference type="Pfam" id="PF07976">
    <property type="entry name" value="Phe_hydrox_dim"/>
    <property type="match status" value="1"/>
</dbReference>
<dbReference type="RefSeq" id="XP_044719728.1">
    <property type="nucleotide sequence ID" value="XM_044864788.1"/>
</dbReference>
<protein>
    <submittedName>
        <fullName evidence="8">FAD binding domain-containing protein</fullName>
    </submittedName>
</protein>
<dbReference type="GeneID" id="68355446"/>
<evidence type="ECO:0000256" key="5">
    <source>
        <dbReference type="SAM" id="MobiDB-lite"/>
    </source>
</evidence>
<dbReference type="Gene3D" id="3.50.50.60">
    <property type="entry name" value="FAD/NAD(P)-binding domain"/>
    <property type="match status" value="1"/>
</dbReference>
<dbReference type="InterPro" id="IPR036249">
    <property type="entry name" value="Thioredoxin-like_sf"/>
</dbReference>
<accession>A0A9P8MVU8</accession>
<dbReference type="AlphaFoldDB" id="A0A9P8MVU8"/>
<dbReference type="OrthoDB" id="1716816at2759"/>
<feature type="region of interest" description="Disordered" evidence="5">
    <location>
        <begin position="128"/>
        <end position="147"/>
    </location>
</feature>
<evidence type="ECO:0000259" key="7">
    <source>
        <dbReference type="Pfam" id="PF07976"/>
    </source>
</evidence>
<reference evidence="8" key="1">
    <citation type="submission" date="2021-09" db="EMBL/GenBank/DDBJ databases">
        <title>A high-quality genome of the endoparasitic fungus Hirsutella rhossiliensis with a comparison of Hirsutella genomes reveals transposable elements contributing to genome size variation.</title>
        <authorList>
            <person name="Lin R."/>
            <person name="Jiao Y."/>
            <person name="Sun X."/>
            <person name="Ling J."/>
            <person name="Xie B."/>
            <person name="Cheng X."/>
        </authorList>
    </citation>
    <scope>NUCLEOTIDE SEQUENCE</scope>
    <source>
        <strain evidence="8">HR02</strain>
    </source>
</reference>
<dbReference type="PANTHER" id="PTHR43004:SF20">
    <property type="entry name" value="2-MONOOXYGENASE, PUTATIVE (AFU_ORTHOLOGUE AFUA_1G13660)-RELATED"/>
    <property type="match status" value="1"/>
</dbReference>
<comment type="caution">
    <text evidence="8">The sequence shown here is derived from an EMBL/GenBank/DDBJ whole genome shotgun (WGS) entry which is preliminary data.</text>
</comment>
<evidence type="ECO:0000313" key="9">
    <source>
        <dbReference type="Proteomes" id="UP000824596"/>
    </source>
</evidence>
<sequence>MMALWMAKLGIKARVVDKRADKVFSGHADGLNVRTMEILDSFGIGERVSKESYHRHEASFWNPDKNGIIRRDARAPTSQPDLSRFTWCLLHQGHIETFLLDAIREASMSVHIDRNVMPSALRIDEEQVARANAHDSKQSPGSEGTKETVRARYLVGCDGTHSWVRQALGEGYEMVGETTDSIWGVLDIVPVTDFPDIRIPCTVRSASEGTVIVVPRENHLVRLYIQLKEVSTGSGAADRSKITSEVIFRTARRILSPYSLDYHYIDWWSAYQIGQRSGNRFSKLDRIFLAGDAVHTHSPKAGQGMNTAIQDTYNLGWKLGLVCKRVLRREVLATYELERRRIAKQLIALDQKLSQLFVGRPAKDILDETGVTMAEFEKASRMNKMFTTGIGIRYTPNLLNMSDEDQQQHLALATNCQPGTRFASHRALCQADARPWELHHRMPSDGRFRIVIFGGDISRPPQLALVNSLGAWLSVSLQPRFLVLSMPGAASKFKAARDPSVIDVLLVHSAPRERVELLTDLHDVYHPFDDKLGWDYEKTFADGHGRAYRGYGVNDKGLGAAVVVRPDGYVGLVTSLDEVGRDRIGKWFEAILRRG</sequence>
<dbReference type="Gene3D" id="3.40.30.20">
    <property type="match status" value="1"/>
</dbReference>
<keyword evidence="3" id="KW-0274">FAD</keyword>
<feature type="compositionally biased region" description="Basic and acidic residues" evidence="5">
    <location>
        <begin position="128"/>
        <end position="137"/>
    </location>
</feature>
<evidence type="ECO:0000256" key="1">
    <source>
        <dbReference type="ARBA" id="ARBA00007801"/>
    </source>
</evidence>